<dbReference type="PANTHER" id="PTHR24184:SF11">
    <property type="entry name" value="ANKYRIN REPEAT AND SOCS BOX CONTAINING 3"/>
    <property type="match status" value="1"/>
</dbReference>
<dbReference type="InterPro" id="IPR036770">
    <property type="entry name" value="Ankyrin_rpt-contain_sf"/>
</dbReference>
<dbReference type="Gene3D" id="1.25.40.20">
    <property type="entry name" value="Ankyrin repeat-containing domain"/>
    <property type="match status" value="2"/>
</dbReference>
<comment type="caution">
    <text evidence="2">The sequence shown here is derived from an EMBL/GenBank/DDBJ whole genome shotgun (WGS) entry which is preliminary data.</text>
</comment>
<dbReference type="SMART" id="SM00248">
    <property type="entry name" value="ANK"/>
    <property type="match status" value="4"/>
</dbReference>
<evidence type="ECO:0000256" key="1">
    <source>
        <dbReference type="PROSITE-ProRule" id="PRU00023"/>
    </source>
</evidence>
<dbReference type="InterPro" id="IPR002110">
    <property type="entry name" value="Ankyrin_rpt"/>
</dbReference>
<dbReference type="EMBL" id="VDLU01000001">
    <property type="protein sequence ID" value="TNJ29346.1"/>
    <property type="molecule type" value="Genomic_DNA"/>
</dbReference>
<dbReference type="PROSITE" id="PS50088">
    <property type="entry name" value="ANK_REPEAT"/>
    <property type="match status" value="1"/>
</dbReference>
<dbReference type="VEuPathDB" id="GiardiaDB:GMRT_10967"/>
<evidence type="ECO:0000313" key="2">
    <source>
        <dbReference type="EMBL" id="TNJ29346.1"/>
    </source>
</evidence>
<dbReference type="SUPFAM" id="SSF48403">
    <property type="entry name" value="Ankyrin repeat"/>
    <property type="match status" value="1"/>
</dbReference>
<dbReference type="AlphaFoldDB" id="A0A4Z1STW5"/>
<dbReference type="OrthoDB" id="194358at2759"/>
<sequence length="310" mass="34079">MSSWFEACEKGDVDFVRAHVETWKRHADAQGLTGLMLAAQAGHLAVVRLLQPFEYSLGDAEGWTALLLAARSGNAEVCAALARHEERYVLPDGRTALMVAASAGHVSCIEPLLLLEGVRDLKGWIALTYAAAHGHLDCVRMLLEKSTCLTEKDIEMAMRNVKGGGSDGIQILAALKGHRVGVETYPAILDVVLPLASPTPISMAKMMNETRKVAKRTVPGGVARIGVRQGEPEKKGTDMETVTVAPLKEREKEEGWTGWTRWTGWFRRAWKGTYSFILSGLRRAKSAFARLRRRTSSDTLDNAIEDRIDV</sequence>
<accession>A0A4Z1STW5</accession>
<keyword evidence="3" id="KW-1185">Reference proteome</keyword>
<name>A0A4Z1STW5_GIAMU</name>
<dbReference type="Proteomes" id="UP000315496">
    <property type="component" value="Chromosome 1"/>
</dbReference>
<dbReference type="PANTHER" id="PTHR24184">
    <property type="entry name" value="SI:CH211-189E2.2"/>
    <property type="match status" value="1"/>
</dbReference>
<gene>
    <name evidence="2" type="ORF">GMRT_10967</name>
</gene>
<reference evidence="2 3" key="1">
    <citation type="submission" date="2019-05" db="EMBL/GenBank/DDBJ databases">
        <title>The compact genome of Giardia muris reveals important steps in the evolution of intestinal protozoan parasites.</title>
        <authorList>
            <person name="Xu F."/>
            <person name="Jimenez-Gonzalez A."/>
            <person name="Einarsson E."/>
            <person name="Astvaldsson A."/>
            <person name="Peirasmaki D."/>
            <person name="Eckmann L."/>
            <person name="Andersson J.O."/>
            <person name="Svard S.G."/>
            <person name="Jerlstrom-Hultqvist J."/>
        </authorList>
    </citation>
    <scope>NUCLEOTIDE SEQUENCE [LARGE SCALE GENOMIC DNA]</scope>
    <source>
        <strain evidence="2 3">Roberts-Thomson</strain>
    </source>
</reference>
<proteinExistence type="predicted"/>
<organism evidence="2 3">
    <name type="scientific">Giardia muris</name>
    <dbReference type="NCBI Taxonomy" id="5742"/>
    <lineage>
        <taxon>Eukaryota</taxon>
        <taxon>Metamonada</taxon>
        <taxon>Diplomonadida</taxon>
        <taxon>Hexamitidae</taxon>
        <taxon>Giardiinae</taxon>
        <taxon>Giardia</taxon>
    </lineage>
</organism>
<feature type="repeat" description="ANK" evidence="1">
    <location>
        <begin position="122"/>
        <end position="154"/>
    </location>
</feature>
<evidence type="ECO:0000313" key="3">
    <source>
        <dbReference type="Proteomes" id="UP000315496"/>
    </source>
</evidence>
<keyword evidence="1" id="KW-0040">ANK repeat</keyword>
<dbReference type="Pfam" id="PF12796">
    <property type="entry name" value="Ank_2"/>
    <property type="match status" value="2"/>
</dbReference>
<protein>
    <submittedName>
        <fullName evidence="2">Ankyrin repeat protein 1</fullName>
    </submittedName>
</protein>